<dbReference type="GO" id="GO:0046983">
    <property type="term" value="F:protein dimerization activity"/>
    <property type="evidence" value="ECO:0007669"/>
    <property type="project" value="InterPro"/>
</dbReference>
<feature type="compositionally biased region" description="Basic residues" evidence="6">
    <location>
        <begin position="19"/>
        <end position="31"/>
    </location>
</feature>
<evidence type="ECO:0000313" key="9">
    <source>
        <dbReference type="Proteomes" id="UP000006591"/>
    </source>
</evidence>
<reference evidence="8" key="1">
    <citation type="submission" date="2015-04" db="UniProtKB">
        <authorList>
            <consortium name="EnsemblPlants"/>
        </authorList>
    </citation>
    <scope>IDENTIFICATION</scope>
    <source>
        <strain evidence="8">SL10</strain>
    </source>
</reference>
<comment type="subcellular location">
    <subcellularLocation>
        <location evidence="1">Nucleus</location>
    </subcellularLocation>
</comment>
<feature type="region of interest" description="Disordered" evidence="6">
    <location>
        <begin position="1"/>
        <end position="37"/>
    </location>
</feature>
<dbReference type="GO" id="GO:0045944">
    <property type="term" value="P:positive regulation of transcription by RNA polymerase II"/>
    <property type="evidence" value="ECO:0007669"/>
    <property type="project" value="InterPro"/>
</dbReference>
<protein>
    <recommendedName>
        <fullName evidence="7">MADS-box domain-containing protein</fullName>
    </recommendedName>
</protein>
<evidence type="ECO:0000256" key="1">
    <source>
        <dbReference type="ARBA" id="ARBA00004123"/>
    </source>
</evidence>
<dbReference type="Gramene" id="ONIVA01G48250.1">
    <property type="protein sequence ID" value="ONIVA01G48250.1"/>
    <property type="gene ID" value="ONIVA01G48250"/>
</dbReference>
<evidence type="ECO:0000259" key="7">
    <source>
        <dbReference type="PROSITE" id="PS50066"/>
    </source>
</evidence>
<evidence type="ECO:0000256" key="3">
    <source>
        <dbReference type="ARBA" id="ARBA00023125"/>
    </source>
</evidence>
<reference evidence="8" key="2">
    <citation type="submission" date="2018-04" db="EMBL/GenBank/DDBJ databases">
        <title>OnivRS2 (Oryza nivara Reference Sequence Version 2).</title>
        <authorList>
            <person name="Zhang J."/>
            <person name="Kudrna D."/>
            <person name="Lee S."/>
            <person name="Talag J."/>
            <person name="Rajasekar S."/>
            <person name="Welchert J."/>
            <person name="Hsing Y.-I."/>
            <person name="Wing R.A."/>
        </authorList>
    </citation>
    <scope>NUCLEOTIDE SEQUENCE [LARGE SCALE GENOMIC DNA]</scope>
</reference>
<organism evidence="8">
    <name type="scientific">Oryza nivara</name>
    <name type="common">Indian wild rice</name>
    <name type="synonym">Oryza sativa f. spontanea</name>
    <dbReference type="NCBI Taxonomy" id="4536"/>
    <lineage>
        <taxon>Eukaryota</taxon>
        <taxon>Viridiplantae</taxon>
        <taxon>Streptophyta</taxon>
        <taxon>Embryophyta</taxon>
        <taxon>Tracheophyta</taxon>
        <taxon>Spermatophyta</taxon>
        <taxon>Magnoliopsida</taxon>
        <taxon>Liliopsida</taxon>
        <taxon>Poales</taxon>
        <taxon>Poaceae</taxon>
        <taxon>BOP clade</taxon>
        <taxon>Oryzoideae</taxon>
        <taxon>Oryzeae</taxon>
        <taxon>Oryzinae</taxon>
        <taxon>Oryza</taxon>
    </lineage>
</organism>
<feature type="domain" description="MADS-box" evidence="7">
    <location>
        <begin position="53"/>
        <end position="113"/>
    </location>
</feature>
<dbReference type="EnsemblPlants" id="ONIVA01G48250.1">
    <property type="protein sequence ID" value="ONIVA01G48250.1"/>
    <property type="gene ID" value="ONIVA01G48250"/>
</dbReference>
<dbReference type="SUPFAM" id="SSF55455">
    <property type="entry name" value="SRF-like"/>
    <property type="match status" value="1"/>
</dbReference>
<sequence>MGAPHARPSIPSSSSPTSPHHHTTTHTHARLRFPPPTRGGEGGELGFFGAGMARRGRVQLRRIEDKASRQVRFSKRRAGLFKKAFELALLCDAEVALLVFSPAGKLYEYSSSRFYESEGNELNCFSFTLLYFSVPFRMRFESRSGLTRFTSFQQLTRSTLVIEGTYDRYQQFAGARRDLNEGSTSINSDENASIHSRLRDISAWSLQNNADESDANQLEKLEKLLTNTLRDTKSKKGTTGRSIIDAEIGVLHSKALRENSAVKPAHLSVLPCWQNKMVKGVGAEQTPVALGGRRKEVHEQEAQVKVIVGPGPAAW</sequence>
<dbReference type="GO" id="GO:0005634">
    <property type="term" value="C:nucleus"/>
    <property type="evidence" value="ECO:0007669"/>
    <property type="project" value="UniProtKB-SubCell"/>
</dbReference>
<dbReference type="InterPro" id="IPR033896">
    <property type="entry name" value="MEF2-like_N"/>
</dbReference>
<dbReference type="InterPro" id="IPR036879">
    <property type="entry name" value="TF_MADSbox_sf"/>
</dbReference>
<keyword evidence="9" id="KW-1185">Reference proteome</keyword>
<dbReference type="InterPro" id="IPR002100">
    <property type="entry name" value="TF_MADSbox"/>
</dbReference>
<dbReference type="PROSITE" id="PS50066">
    <property type="entry name" value="MADS_BOX_2"/>
    <property type="match status" value="1"/>
</dbReference>
<dbReference type="PRINTS" id="PR00404">
    <property type="entry name" value="MADSDOMAIN"/>
</dbReference>
<dbReference type="STRING" id="4536.A0A0E0FY46"/>
<dbReference type="eggNOG" id="KOG0014">
    <property type="taxonomic scope" value="Eukaryota"/>
</dbReference>
<dbReference type="CDD" id="cd00265">
    <property type="entry name" value="MADS_MEF2_like"/>
    <property type="match status" value="1"/>
</dbReference>
<dbReference type="GO" id="GO:0000977">
    <property type="term" value="F:RNA polymerase II transcription regulatory region sequence-specific DNA binding"/>
    <property type="evidence" value="ECO:0007669"/>
    <property type="project" value="InterPro"/>
</dbReference>
<evidence type="ECO:0000256" key="2">
    <source>
        <dbReference type="ARBA" id="ARBA00023015"/>
    </source>
</evidence>
<dbReference type="PANTHER" id="PTHR48019">
    <property type="entry name" value="SERUM RESPONSE FACTOR HOMOLOG"/>
    <property type="match status" value="1"/>
</dbReference>
<evidence type="ECO:0000256" key="4">
    <source>
        <dbReference type="ARBA" id="ARBA00023163"/>
    </source>
</evidence>
<dbReference type="SMART" id="SM00432">
    <property type="entry name" value="MADS"/>
    <property type="match status" value="1"/>
</dbReference>
<dbReference type="InterPro" id="IPR050142">
    <property type="entry name" value="MADS-box/MEF2_TF"/>
</dbReference>
<dbReference type="Pfam" id="PF00319">
    <property type="entry name" value="SRF-TF"/>
    <property type="match status" value="1"/>
</dbReference>
<evidence type="ECO:0000256" key="6">
    <source>
        <dbReference type="SAM" id="MobiDB-lite"/>
    </source>
</evidence>
<keyword evidence="2" id="KW-0805">Transcription regulation</keyword>
<proteinExistence type="predicted"/>
<dbReference type="AlphaFoldDB" id="A0A0E0FY46"/>
<keyword evidence="5" id="KW-0539">Nucleus</keyword>
<keyword evidence="3" id="KW-0238">DNA-binding</keyword>
<dbReference type="Proteomes" id="UP000006591">
    <property type="component" value="Chromosome 1"/>
</dbReference>
<keyword evidence="4" id="KW-0804">Transcription</keyword>
<accession>A0A0E0FY46</accession>
<evidence type="ECO:0000256" key="5">
    <source>
        <dbReference type="ARBA" id="ARBA00023242"/>
    </source>
</evidence>
<name>A0A0E0FY46_ORYNI</name>
<evidence type="ECO:0000313" key="8">
    <source>
        <dbReference type="EnsemblPlants" id="ONIVA01G48250.1"/>
    </source>
</evidence>
<dbReference type="Gene3D" id="3.40.1810.10">
    <property type="entry name" value="Transcription factor, MADS-box"/>
    <property type="match status" value="1"/>
</dbReference>